<keyword evidence="2" id="KW-1185">Reference proteome</keyword>
<evidence type="ECO:0000313" key="2">
    <source>
        <dbReference type="Proteomes" id="UP000325286"/>
    </source>
</evidence>
<proteinExistence type="predicted"/>
<organism evidence="1 2">
    <name type="scientific">Roseimaritima ulvae</name>
    <dbReference type="NCBI Taxonomy" id="980254"/>
    <lineage>
        <taxon>Bacteria</taxon>
        <taxon>Pseudomonadati</taxon>
        <taxon>Planctomycetota</taxon>
        <taxon>Planctomycetia</taxon>
        <taxon>Pirellulales</taxon>
        <taxon>Pirellulaceae</taxon>
        <taxon>Roseimaritima</taxon>
    </lineage>
</organism>
<dbReference type="InterPro" id="IPR011989">
    <property type="entry name" value="ARM-like"/>
</dbReference>
<dbReference type="RefSeq" id="WP_068142586.1">
    <property type="nucleotide sequence ID" value="NZ_CP042914.1"/>
</dbReference>
<dbReference type="OrthoDB" id="292518at2"/>
<dbReference type="EMBL" id="CP042914">
    <property type="protein sequence ID" value="QEG40303.1"/>
    <property type="molecule type" value="Genomic_DNA"/>
</dbReference>
<gene>
    <name evidence="1" type="ORF">UC8_23100</name>
</gene>
<protein>
    <recommendedName>
        <fullName evidence="3">HEAT repeat protein</fullName>
    </recommendedName>
</protein>
<accession>A0A5B9R1U1</accession>
<evidence type="ECO:0000313" key="1">
    <source>
        <dbReference type="EMBL" id="QEG40303.1"/>
    </source>
</evidence>
<dbReference type="Pfam" id="PF13646">
    <property type="entry name" value="HEAT_2"/>
    <property type="match status" value="1"/>
</dbReference>
<dbReference type="KEGG" id="rul:UC8_23100"/>
<dbReference type="Proteomes" id="UP000325286">
    <property type="component" value="Chromosome"/>
</dbReference>
<evidence type="ECO:0008006" key="3">
    <source>
        <dbReference type="Google" id="ProtNLM"/>
    </source>
</evidence>
<name>A0A5B9R1U1_9BACT</name>
<dbReference type="InterPro" id="IPR016024">
    <property type="entry name" value="ARM-type_fold"/>
</dbReference>
<reference evidence="1 2" key="1">
    <citation type="submission" date="2019-08" db="EMBL/GenBank/DDBJ databases">
        <title>Deep-cultivation of Planctomycetes and their phenomic and genomic characterization uncovers novel biology.</title>
        <authorList>
            <person name="Wiegand S."/>
            <person name="Jogler M."/>
            <person name="Boedeker C."/>
            <person name="Pinto D."/>
            <person name="Vollmers J."/>
            <person name="Rivas-Marin E."/>
            <person name="Kohn T."/>
            <person name="Peeters S.H."/>
            <person name="Heuer A."/>
            <person name="Rast P."/>
            <person name="Oberbeckmann S."/>
            <person name="Bunk B."/>
            <person name="Jeske O."/>
            <person name="Meyerdierks A."/>
            <person name="Storesund J.E."/>
            <person name="Kallscheuer N."/>
            <person name="Luecker S."/>
            <person name="Lage O.M."/>
            <person name="Pohl T."/>
            <person name="Merkel B.J."/>
            <person name="Hornburger P."/>
            <person name="Mueller R.-W."/>
            <person name="Bruemmer F."/>
            <person name="Labrenz M."/>
            <person name="Spormann A.M."/>
            <person name="Op den Camp H."/>
            <person name="Overmann J."/>
            <person name="Amann R."/>
            <person name="Jetten M.S.M."/>
            <person name="Mascher T."/>
            <person name="Medema M.H."/>
            <person name="Devos D.P."/>
            <person name="Kaster A.-K."/>
            <person name="Ovreas L."/>
            <person name="Rohde M."/>
            <person name="Galperin M.Y."/>
            <person name="Jogler C."/>
        </authorList>
    </citation>
    <scope>NUCLEOTIDE SEQUENCE [LARGE SCALE GENOMIC DNA]</scope>
    <source>
        <strain evidence="1 2">UC8</strain>
    </source>
</reference>
<sequence length="511" mass="55878">MTSSPVDITPLFASDCDPVVAGTTMQALAVADATAQMPEWFQQLWQHAEQLGGSDPAVLGGLLRAIHTAVLRSEAPAEAVRKVNATLFHGIDAALPVGTPNRHLLMHLLAVARSGDHLYILTQMLIQSPPDGWMAVGQVLSPLLQYTDWDINDFFPDIFAALPHPSVAAPLLDVANFLARSGRVPEHPAADRLDSLLTLLDAVVAKLERFERDPSEFGDTVEAVQAVLGEAVALAVSLCDALGLIGSDRAKGKLHQALQIKHRRVQCEAAGALARLGDEQGTEHLIQLAAEPSARRRVLQYADELGLAESIDESFRTPESLAEADTAVWLCQPQNMGVPPTQVQVIDSRHMLWPSFHDPIDCFLVRFEFDMGDVQYSNVGIAGPVTHTCNADLTDLDLDDIYAIYAGWHAEHPDIFAVPTKLWNAAQKRVAAPLVTHLEREGYENIQPELLGFLLDEHAIACTAERDEKPCVVITDGLETIEQFTAGNRALGSQDIWNQYKGRKMLRTFNS</sequence>
<dbReference type="AlphaFoldDB" id="A0A5B9R1U1"/>
<dbReference type="SUPFAM" id="SSF48371">
    <property type="entry name" value="ARM repeat"/>
    <property type="match status" value="1"/>
</dbReference>
<dbReference type="Gene3D" id="1.25.10.10">
    <property type="entry name" value="Leucine-rich Repeat Variant"/>
    <property type="match status" value="1"/>
</dbReference>